<feature type="domain" description="Integrase catalytic" evidence="7">
    <location>
        <begin position="83"/>
        <end position="171"/>
    </location>
</feature>
<keyword evidence="5" id="KW-0472">Membrane</keyword>
<keyword evidence="9" id="KW-1185">Reference proteome</keyword>
<dbReference type="EMBL" id="CP092869">
    <property type="protein sequence ID" value="UYV70127.1"/>
    <property type="molecule type" value="Genomic_DNA"/>
</dbReference>
<evidence type="ECO:0000256" key="5">
    <source>
        <dbReference type="ARBA" id="ARBA00023298"/>
    </source>
</evidence>
<dbReference type="SUPFAM" id="SSF48403">
    <property type="entry name" value="Ankyrin repeat"/>
    <property type="match status" value="1"/>
</dbReference>
<organism evidence="8 9">
    <name type="scientific">Cordylochernes scorpioides</name>
    <dbReference type="NCBI Taxonomy" id="51811"/>
    <lineage>
        <taxon>Eukaryota</taxon>
        <taxon>Metazoa</taxon>
        <taxon>Ecdysozoa</taxon>
        <taxon>Arthropoda</taxon>
        <taxon>Chelicerata</taxon>
        <taxon>Arachnida</taxon>
        <taxon>Pseudoscorpiones</taxon>
        <taxon>Cheliferoidea</taxon>
        <taxon>Chernetidae</taxon>
        <taxon>Cordylochernes</taxon>
    </lineage>
</organism>
<dbReference type="InterPro" id="IPR043502">
    <property type="entry name" value="DNA/RNA_pol_sf"/>
</dbReference>
<keyword evidence="4" id="KW-0800">Toxin</keyword>
<dbReference type="InterPro" id="IPR036770">
    <property type="entry name" value="Ankyrin_rpt-contain_sf"/>
</dbReference>
<gene>
    <name evidence="8" type="ORF">LAZ67_7001882</name>
</gene>
<dbReference type="PROSITE" id="PS50088">
    <property type="entry name" value="ANK_REPEAT"/>
    <property type="match status" value="1"/>
</dbReference>
<evidence type="ECO:0000256" key="2">
    <source>
        <dbReference type="ARBA" id="ARBA00022483"/>
    </source>
</evidence>
<dbReference type="CDD" id="cd09272">
    <property type="entry name" value="RNase_HI_RT_Ty1"/>
    <property type="match status" value="1"/>
</dbReference>
<dbReference type="Pfam" id="PF25597">
    <property type="entry name" value="SH3_retrovirus"/>
    <property type="match status" value="1"/>
</dbReference>
<dbReference type="PROSITE" id="PS50994">
    <property type="entry name" value="INTEGRASE"/>
    <property type="match status" value="1"/>
</dbReference>
<dbReference type="InterPro" id="IPR013103">
    <property type="entry name" value="RVT_2"/>
</dbReference>
<dbReference type="InterPro" id="IPR002110">
    <property type="entry name" value="Ankyrin_rpt"/>
</dbReference>
<evidence type="ECO:0000313" key="8">
    <source>
        <dbReference type="EMBL" id="UYV70127.1"/>
    </source>
</evidence>
<protein>
    <recommendedName>
        <fullName evidence="7">Integrase catalytic domain-containing protein</fullName>
    </recommendedName>
</protein>
<keyword evidence="4" id="KW-0528">Neurotoxin</keyword>
<dbReference type="Pfam" id="PF12796">
    <property type="entry name" value="Ank_2"/>
    <property type="match status" value="1"/>
</dbReference>
<dbReference type="Gene3D" id="1.25.40.20">
    <property type="entry name" value="Ankyrin repeat-containing domain"/>
    <property type="match status" value="1"/>
</dbReference>
<dbReference type="PANTHER" id="PTHR11439:SF483">
    <property type="entry name" value="PEPTIDE SYNTHASE GLIP-LIKE, PUTATIVE (AFU_ORTHOLOGUE AFUA_3G12920)-RELATED"/>
    <property type="match status" value="1"/>
</dbReference>
<dbReference type="PROSITE" id="PS50297">
    <property type="entry name" value="ANK_REP_REGION"/>
    <property type="match status" value="1"/>
</dbReference>
<keyword evidence="5" id="KW-1053">Target membrane</keyword>
<keyword evidence="3" id="KW-1052">Target cell membrane</keyword>
<dbReference type="PANTHER" id="PTHR11439">
    <property type="entry name" value="GAG-POL-RELATED RETROTRANSPOSON"/>
    <property type="match status" value="1"/>
</dbReference>
<dbReference type="InterPro" id="IPR036397">
    <property type="entry name" value="RNaseH_sf"/>
</dbReference>
<evidence type="ECO:0000259" key="7">
    <source>
        <dbReference type="PROSITE" id="PS50994"/>
    </source>
</evidence>
<name>A0ABY6KQK1_9ARAC</name>
<accession>A0ABY6KQK1</accession>
<evidence type="ECO:0000256" key="4">
    <source>
        <dbReference type="ARBA" id="ARBA00023028"/>
    </source>
</evidence>
<dbReference type="Proteomes" id="UP001235939">
    <property type="component" value="Chromosome 07"/>
</dbReference>
<comment type="subcellular location">
    <subcellularLocation>
        <location evidence="1">Target cell membrane</location>
    </subcellularLocation>
</comment>
<dbReference type="Pfam" id="PF07727">
    <property type="entry name" value="RVT_2"/>
    <property type="match status" value="1"/>
</dbReference>
<keyword evidence="2" id="KW-0268">Exocytosis</keyword>
<evidence type="ECO:0000256" key="3">
    <source>
        <dbReference type="ARBA" id="ARBA00022537"/>
    </source>
</evidence>
<dbReference type="InterPro" id="IPR001584">
    <property type="entry name" value="Integrase_cat-core"/>
</dbReference>
<evidence type="ECO:0000313" key="9">
    <source>
        <dbReference type="Proteomes" id="UP001235939"/>
    </source>
</evidence>
<dbReference type="SUPFAM" id="SSF53098">
    <property type="entry name" value="Ribonuclease H-like"/>
    <property type="match status" value="1"/>
</dbReference>
<proteinExistence type="predicted"/>
<dbReference type="InterPro" id="IPR012337">
    <property type="entry name" value="RNaseH-like_sf"/>
</dbReference>
<dbReference type="SUPFAM" id="SSF56672">
    <property type="entry name" value="DNA/RNA polymerases"/>
    <property type="match status" value="1"/>
</dbReference>
<dbReference type="Gene3D" id="3.30.420.10">
    <property type="entry name" value="Ribonuclease H-like superfamily/Ribonuclease H"/>
    <property type="match status" value="1"/>
</dbReference>
<sequence length="775" mass="88915">MSVAVTKGSTAAAQHNQANEPRVDYIYPLHIAARAGHVEVVRVLLDHEANAACLTVGQDTPLHLAAAFNHGAVISLLLERLVFPIRHNLDNKLVTQGIVHELTAPYTPEQNGISERDNRTIVESARCLLHGRKMPLELWAEAVNTAVYLLNRCTTKVLGNSTPYEIWYKRKPSILHLKTFGCNAYVHIPKDNRKKLDKKSIHTFFVGYTETNKNYRMWDPIARKIIISRDVIFTEVNTSENIQDNQQEQDKTQKKWKLAMDDEFNSLMKNQTWTYVTLPSDRKAIACKWVYKIKQNADGSNKMFKARLVAKGYSQKPGLDYGETFSPVVKFDSIRTILSLCALFDMEMIQLDVKSAFLEEELYMEQPQGYENPDFPNHVCSLQKSIYGLKQSPRMWNKKFHEFLIKFDLKPSISDSCVYTMKCKQAYILLAIYIDDCLICSVNKQHLDDIVQYLNSIFEIKTFTADYFLGLQIYRDRTTKMLFLHQASYIERTLEHYNLLEIKLQSVPSDPYSKLTKEMCPRDNQEIEEMNKIPYRQTIGSLMYLMTGTRPDIAYAVSRVSQFMNNPGPSHWTAVKKIFGYLKATKNIGICFGGSSCTTSLIGFSDADFAGDLDTRKSTTGYVFMLNNGPISWCSQKQNCVSLSTTESEYIAASKATKEAIWLRQLLRELHQEQVKPTTIFCDNQSCIRLVHNPEYHKRTKHIDISYHFIRDHFQKHAIDLLYVCSNDQAADIFKKALPPERYRRLRSQLGLFETTECTLGGSVGKSNVAHQLFP</sequence>
<keyword evidence="6" id="KW-0040">ANK repeat</keyword>
<dbReference type="SMART" id="SM00248">
    <property type="entry name" value="ANK"/>
    <property type="match status" value="2"/>
</dbReference>
<reference evidence="8 9" key="1">
    <citation type="submission" date="2022-01" db="EMBL/GenBank/DDBJ databases">
        <title>A chromosomal length assembly of Cordylochernes scorpioides.</title>
        <authorList>
            <person name="Zeh D."/>
            <person name="Zeh J."/>
        </authorList>
    </citation>
    <scope>NUCLEOTIDE SEQUENCE [LARGE SCALE GENOMIC DNA]</scope>
    <source>
        <strain evidence="8">IN4F17</strain>
        <tissue evidence="8">Whole Body</tissue>
    </source>
</reference>
<keyword evidence="4" id="KW-0638">Presynaptic neurotoxin</keyword>
<dbReference type="InterPro" id="IPR057670">
    <property type="entry name" value="SH3_retrovirus"/>
</dbReference>
<evidence type="ECO:0000256" key="6">
    <source>
        <dbReference type="PROSITE-ProRule" id="PRU00023"/>
    </source>
</evidence>
<feature type="repeat" description="ANK" evidence="6">
    <location>
        <begin position="24"/>
        <end position="50"/>
    </location>
</feature>
<evidence type="ECO:0000256" key="1">
    <source>
        <dbReference type="ARBA" id="ARBA00004175"/>
    </source>
</evidence>